<evidence type="ECO:0000256" key="5">
    <source>
        <dbReference type="ARBA" id="ARBA00023002"/>
    </source>
</evidence>
<dbReference type="InterPro" id="IPR046373">
    <property type="entry name" value="Acyl-CoA_Oxase/DH_mid-dom_sf"/>
</dbReference>
<dbReference type="GO" id="GO:0005737">
    <property type="term" value="C:cytoplasm"/>
    <property type="evidence" value="ECO:0007669"/>
    <property type="project" value="TreeGrafter"/>
</dbReference>
<evidence type="ECO:0000259" key="6">
    <source>
        <dbReference type="Pfam" id="PF00441"/>
    </source>
</evidence>
<dbReference type="PIRSF" id="PIRSF016578">
    <property type="entry name" value="HsaA"/>
    <property type="match status" value="1"/>
</dbReference>
<evidence type="ECO:0000256" key="2">
    <source>
        <dbReference type="ARBA" id="ARBA00009347"/>
    </source>
</evidence>
<dbReference type="EMBL" id="UOEU01000445">
    <property type="protein sequence ID" value="VAW33370.1"/>
    <property type="molecule type" value="Genomic_DNA"/>
</dbReference>
<dbReference type="SUPFAM" id="SSF56645">
    <property type="entry name" value="Acyl-CoA dehydrogenase NM domain-like"/>
    <property type="match status" value="1"/>
</dbReference>
<dbReference type="FunFam" id="2.40.110.10:FF:000009">
    <property type="entry name" value="Acyl-CoA dehydrogenase"/>
    <property type="match status" value="1"/>
</dbReference>
<comment type="cofactor">
    <cofactor evidence="1">
        <name>FAD</name>
        <dbReference type="ChEBI" id="CHEBI:57692"/>
    </cofactor>
</comment>
<name>A0A3B0UX60_9ZZZZ</name>
<dbReference type="Pfam" id="PF02770">
    <property type="entry name" value="Acyl-CoA_dh_M"/>
    <property type="match status" value="1"/>
</dbReference>
<proteinExistence type="inferred from homology"/>
<evidence type="ECO:0000259" key="7">
    <source>
        <dbReference type="Pfam" id="PF02770"/>
    </source>
</evidence>
<dbReference type="InterPro" id="IPR013786">
    <property type="entry name" value="AcylCoA_DH/ox_N"/>
</dbReference>
<evidence type="ECO:0000256" key="1">
    <source>
        <dbReference type="ARBA" id="ARBA00001974"/>
    </source>
</evidence>
<dbReference type="Pfam" id="PF02771">
    <property type="entry name" value="Acyl-CoA_dh_N"/>
    <property type="match status" value="1"/>
</dbReference>
<evidence type="ECO:0000313" key="9">
    <source>
        <dbReference type="EMBL" id="VAW33370.1"/>
    </source>
</evidence>
<dbReference type="InterPro" id="IPR006091">
    <property type="entry name" value="Acyl-CoA_Oxase/DH_mid-dom"/>
</dbReference>
<keyword evidence="5" id="KW-0560">Oxidoreductase</keyword>
<organism evidence="9">
    <name type="scientific">hydrothermal vent metagenome</name>
    <dbReference type="NCBI Taxonomy" id="652676"/>
    <lineage>
        <taxon>unclassified sequences</taxon>
        <taxon>metagenomes</taxon>
        <taxon>ecological metagenomes</taxon>
    </lineage>
</organism>
<evidence type="ECO:0000256" key="3">
    <source>
        <dbReference type="ARBA" id="ARBA00022630"/>
    </source>
</evidence>
<gene>
    <name evidence="9" type="ORF">MNBD_CHLOROFLEXI01-939</name>
</gene>
<dbReference type="InterPro" id="IPR006089">
    <property type="entry name" value="Acyl-CoA_DH_CS"/>
</dbReference>
<dbReference type="AlphaFoldDB" id="A0A3B0UX60"/>
<keyword evidence="4" id="KW-0274">FAD</keyword>
<dbReference type="InterPro" id="IPR009100">
    <property type="entry name" value="AcylCoA_DH/oxidase_NM_dom_sf"/>
</dbReference>
<dbReference type="GO" id="GO:0050660">
    <property type="term" value="F:flavin adenine dinucleotide binding"/>
    <property type="evidence" value="ECO:0007669"/>
    <property type="project" value="InterPro"/>
</dbReference>
<feature type="domain" description="Acyl-CoA dehydrogenase/oxidase C-terminal" evidence="6">
    <location>
        <begin position="232"/>
        <end position="378"/>
    </location>
</feature>
<dbReference type="InterPro" id="IPR036250">
    <property type="entry name" value="AcylCo_DH-like_C"/>
</dbReference>
<feature type="domain" description="Acyl-CoA dehydrogenase/oxidase N-terminal" evidence="8">
    <location>
        <begin position="7"/>
        <end position="120"/>
    </location>
</feature>
<evidence type="ECO:0000256" key="4">
    <source>
        <dbReference type="ARBA" id="ARBA00022827"/>
    </source>
</evidence>
<dbReference type="Pfam" id="PF00441">
    <property type="entry name" value="Acyl-CoA_dh_1"/>
    <property type="match status" value="1"/>
</dbReference>
<dbReference type="PANTHER" id="PTHR48083">
    <property type="entry name" value="MEDIUM-CHAIN SPECIFIC ACYL-COA DEHYDROGENASE, MITOCHONDRIAL-RELATED"/>
    <property type="match status" value="1"/>
</dbReference>
<dbReference type="GO" id="GO:0033539">
    <property type="term" value="P:fatty acid beta-oxidation using acyl-CoA dehydrogenase"/>
    <property type="evidence" value="ECO:0007669"/>
    <property type="project" value="TreeGrafter"/>
</dbReference>
<accession>A0A3B0UX60</accession>
<keyword evidence="3" id="KW-0285">Flavoprotein</keyword>
<dbReference type="SUPFAM" id="SSF47203">
    <property type="entry name" value="Acyl-CoA dehydrogenase C-terminal domain-like"/>
    <property type="match status" value="1"/>
</dbReference>
<evidence type="ECO:0000259" key="8">
    <source>
        <dbReference type="Pfam" id="PF02771"/>
    </source>
</evidence>
<comment type="similarity">
    <text evidence="2">Belongs to the acyl-CoA dehydrogenase family.</text>
</comment>
<dbReference type="Gene3D" id="2.40.110.10">
    <property type="entry name" value="Butyryl-CoA Dehydrogenase, subunit A, domain 2"/>
    <property type="match status" value="1"/>
</dbReference>
<dbReference type="Gene3D" id="1.20.140.10">
    <property type="entry name" value="Butyryl-CoA Dehydrogenase, subunit A, domain 3"/>
    <property type="match status" value="1"/>
</dbReference>
<dbReference type="InterPro" id="IPR009075">
    <property type="entry name" value="AcylCo_DH/oxidase_C"/>
</dbReference>
<sequence>MYSTYFNEEHQMLRQTIRRFVESEIDPNVEAWEEERTFPAHDLFKKMGDLGLLGITYPEEYGGMGLDYWYQVVLLEEIGRAACAGVPMAIAVQTDMATPALAEFGTPWQKETFLKPAVMGTAVFSIAVSEAGAGSDVAAIQTRAVADGDDYIINGSKMWITSGTQADYLTLLARTGDQPGFKGMSLIIVPTDLPGFSVSRKLEKLGNHSSDTAILSFDNLRVPQSHRIGPEGQGFLLQMKQFQKERLAGVLMGVSGMARILRLTIDYCRQRETFGKPLIENQWIQFKICELLTEVEALRQLAYHCTRVLVAGGDMTKEVSMAKLKAGRLARDVADTCLQFHGGMGYVEEYPMARYFRDARLLSIGAGADEIMLGIIAKYEGILTK</sequence>
<dbReference type="InterPro" id="IPR037069">
    <property type="entry name" value="AcylCoA_DH/ox_N_sf"/>
</dbReference>
<dbReference type="Gene3D" id="1.10.540.10">
    <property type="entry name" value="Acyl-CoA dehydrogenase/oxidase, N-terminal domain"/>
    <property type="match status" value="1"/>
</dbReference>
<feature type="domain" description="Acyl-CoA oxidase/dehydrogenase middle" evidence="7">
    <location>
        <begin position="126"/>
        <end position="219"/>
    </location>
</feature>
<dbReference type="InterPro" id="IPR050741">
    <property type="entry name" value="Acyl-CoA_dehydrogenase"/>
</dbReference>
<dbReference type="PROSITE" id="PS00073">
    <property type="entry name" value="ACYL_COA_DH_2"/>
    <property type="match status" value="1"/>
</dbReference>
<protein>
    <submittedName>
        <fullName evidence="9">Acyl-CoA dehydrogenase</fullName>
    </submittedName>
</protein>
<dbReference type="PROSITE" id="PS00072">
    <property type="entry name" value="ACYL_COA_DH_1"/>
    <property type="match status" value="1"/>
</dbReference>
<dbReference type="FunFam" id="1.10.540.10:FF:000002">
    <property type="entry name" value="Acyl-CoA dehydrogenase FadE19"/>
    <property type="match status" value="1"/>
</dbReference>
<dbReference type="PANTHER" id="PTHR48083:SF6">
    <property type="entry name" value="ACYL-COA DEHYDROGENASE 6"/>
    <property type="match status" value="1"/>
</dbReference>
<dbReference type="FunFam" id="1.20.140.10:FF:000001">
    <property type="entry name" value="Acyl-CoA dehydrogenase"/>
    <property type="match status" value="1"/>
</dbReference>
<dbReference type="GO" id="GO:0003995">
    <property type="term" value="F:acyl-CoA dehydrogenase activity"/>
    <property type="evidence" value="ECO:0007669"/>
    <property type="project" value="InterPro"/>
</dbReference>
<reference evidence="9" key="1">
    <citation type="submission" date="2018-06" db="EMBL/GenBank/DDBJ databases">
        <authorList>
            <person name="Zhirakovskaya E."/>
        </authorList>
    </citation>
    <scope>NUCLEOTIDE SEQUENCE</scope>
</reference>